<dbReference type="RefSeq" id="WP_132325956.1">
    <property type="nucleotide sequence ID" value="NZ_FWZT01000010.1"/>
</dbReference>
<dbReference type="AlphaFoldDB" id="A0A1Y6C554"/>
<proteinExistence type="predicted"/>
<dbReference type="Proteomes" id="UP000192907">
    <property type="component" value="Unassembled WGS sequence"/>
</dbReference>
<sequence>MELHIKLNSMMLPRLLIPGGERLYLNAVKTSQNKALGSARAISADIAEERYGLPRTSYRGAGPTNPYAKPSIKSVISKSPVRDISGIQQGISSKLFANKKRMSTIRFMTSPRTPIKQKGIPRAERKQRVVVTLSKRQFISKKKFVQRGSNRRLSVFRSVETTRKWLMLRNTVAPIASVIRKEKPQVRMKEAAEREFRSEFQKQFEKNLM</sequence>
<organism evidence="1 2">
    <name type="scientific">Pseudobacteriovorax antillogorgiicola</name>
    <dbReference type="NCBI Taxonomy" id="1513793"/>
    <lineage>
        <taxon>Bacteria</taxon>
        <taxon>Pseudomonadati</taxon>
        <taxon>Bdellovibrionota</taxon>
        <taxon>Oligoflexia</taxon>
        <taxon>Oligoflexales</taxon>
        <taxon>Pseudobacteriovoracaceae</taxon>
        <taxon>Pseudobacteriovorax</taxon>
    </lineage>
</organism>
<evidence type="ECO:0000313" key="1">
    <source>
        <dbReference type="EMBL" id="SMF34999.1"/>
    </source>
</evidence>
<keyword evidence="2" id="KW-1185">Reference proteome</keyword>
<accession>A0A1Y6C554</accession>
<protein>
    <submittedName>
        <fullName evidence="1">Uncharacterized protein</fullName>
    </submittedName>
</protein>
<gene>
    <name evidence="1" type="ORF">SAMN06296036_110191</name>
</gene>
<name>A0A1Y6C554_9BACT</name>
<dbReference type="STRING" id="1513793.SAMN06296036_110191"/>
<evidence type="ECO:0000313" key="2">
    <source>
        <dbReference type="Proteomes" id="UP000192907"/>
    </source>
</evidence>
<dbReference type="EMBL" id="FWZT01000010">
    <property type="protein sequence ID" value="SMF34999.1"/>
    <property type="molecule type" value="Genomic_DNA"/>
</dbReference>
<reference evidence="2" key="1">
    <citation type="submission" date="2017-04" db="EMBL/GenBank/DDBJ databases">
        <authorList>
            <person name="Varghese N."/>
            <person name="Submissions S."/>
        </authorList>
    </citation>
    <scope>NUCLEOTIDE SEQUENCE [LARGE SCALE GENOMIC DNA]</scope>
    <source>
        <strain evidence="2">RKEM611</strain>
    </source>
</reference>